<feature type="transmembrane region" description="Helical" evidence="1">
    <location>
        <begin position="83"/>
        <end position="100"/>
    </location>
</feature>
<accession>A0A429Z1T3</accession>
<dbReference type="RefSeq" id="WP_126698168.1">
    <property type="nucleotide sequence ID" value="NZ_RWKW01000012.1"/>
</dbReference>
<protein>
    <submittedName>
        <fullName evidence="2">DUF1761 domain-containing protein</fullName>
    </submittedName>
</protein>
<organism evidence="2 3">
    <name type="scientific">Aquibium carbonis</name>
    <dbReference type="NCBI Taxonomy" id="2495581"/>
    <lineage>
        <taxon>Bacteria</taxon>
        <taxon>Pseudomonadati</taxon>
        <taxon>Pseudomonadota</taxon>
        <taxon>Alphaproteobacteria</taxon>
        <taxon>Hyphomicrobiales</taxon>
        <taxon>Phyllobacteriaceae</taxon>
        <taxon>Aquibium</taxon>
    </lineage>
</organism>
<comment type="caution">
    <text evidence="2">The sequence shown here is derived from an EMBL/GenBank/DDBJ whole genome shotgun (WGS) entry which is preliminary data.</text>
</comment>
<dbReference type="Pfam" id="PF08570">
    <property type="entry name" value="DUF1761"/>
    <property type="match status" value="1"/>
</dbReference>
<evidence type="ECO:0000313" key="2">
    <source>
        <dbReference type="EMBL" id="RST87672.1"/>
    </source>
</evidence>
<keyword evidence="3" id="KW-1185">Reference proteome</keyword>
<keyword evidence="1" id="KW-1133">Transmembrane helix</keyword>
<feature type="transmembrane region" description="Helical" evidence="1">
    <location>
        <begin position="112"/>
        <end position="135"/>
    </location>
</feature>
<dbReference type="AlphaFoldDB" id="A0A429Z1T3"/>
<reference evidence="2 3" key="1">
    <citation type="submission" date="2018-12" db="EMBL/GenBank/DDBJ databases">
        <title>Mesorhizobium carbonis sp. nov., isolated from coal mine water.</title>
        <authorList>
            <person name="Xin W."/>
            <person name="Xu Z."/>
            <person name="Xiang F."/>
            <person name="Zhang J."/>
            <person name="Xi L."/>
            <person name="Liu J."/>
        </authorList>
    </citation>
    <scope>NUCLEOTIDE SEQUENCE [LARGE SCALE GENOMIC DNA]</scope>
    <source>
        <strain evidence="2 3">B2.3</strain>
    </source>
</reference>
<keyword evidence="1" id="KW-0812">Transmembrane</keyword>
<sequence>MFTFTDISWIGIIAATVASFGLGGLWFTALFGRAYSAALGRMHDPNARPAPLMIAGPAVWSLVTAFAMAVLMASLRIETTSEALGLGFFVGLGFLAATTINTGINPNIPNPMLYGAVSGGYHLAAGLVIALVLSFF</sequence>
<dbReference type="OrthoDB" id="2623652at2"/>
<feature type="transmembrane region" description="Helical" evidence="1">
    <location>
        <begin position="7"/>
        <end position="32"/>
    </location>
</feature>
<proteinExistence type="predicted"/>
<name>A0A429Z1T3_9HYPH</name>
<keyword evidence="1" id="KW-0472">Membrane</keyword>
<dbReference type="InterPro" id="IPR013879">
    <property type="entry name" value="DUF1761"/>
</dbReference>
<feature type="transmembrane region" description="Helical" evidence="1">
    <location>
        <begin position="52"/>
        <end position="71"/>
    </location>
</feature>
<dbReference type="EMBL" id="RWKW01000012">
    <property type="protein sequence ID" value="RST87672.1"/>
    <property type="molecule type" value="Genomic_DNA"/>
</dbReference>
<evidence type="ECO:0000313" key="3">
    <source>
        <dbReference type="Proteomes" id="UP000278398"/>
    </source>
</evidence>
<evidence type="ECO:0000256" key="1">
    <source>
        <dbReference type="SAM" id="Phobius"/>
    </source>
</evidence>
<gene>
    <name evidence="2" type="ORF">EJC49_03955</name>
</gene>
<dbReference type="Proteomes" id="UP000278398">
    <property type="component" value="Unassembled WGS sequence"/>
</dbReference>